<evidence type="ECO:0000256" key="1">
    <source>
        <dbReference type="ARBA" id="ARBA00008791"/>
    </source>
</evidence>
<evidence type="ECO:0000313" key="4">
    <source>
        <dbReference type="Proteomes" id="UP001595921"/>
    </source>
</evidence>
<accession>A0ABD5PJE2</accession>
<dbReference type="RefSeq" id="WP_267620688.1">
    <property type="nucleotide sequence ID" value="NZ_JAODIW010000005.1"/>
</dbReference>
<proteinExistence type="inferred from homology"/>
<feature type="domain" description="UspA" evidence="2">
    <location>
        <begin position="1"/>
        <end position="140"/>
    </location>
</feature>
<comment type="caution">
    <text evidence="3">The sequence shown here is derived from an EMBL/GenBank/DDBJ whole genome shotgun (WGS) entry which is preliminary data.</text>
</comment>
<dbReference type="SUPFAM" id="SSF52402">
    <property type="entry name" value="Adenine nucleotide alpha hydrolases-like"/>
    <property type="match status" value="1"/>
</dbReference>
<dbReference type="Gene3D" id="3.40.50.620">
    <property type="entry name" value="HUPs"/>
    <property type="match status" value="1"/>
</dbReference>
<comment type="similarity">
    <text evidence="1">Belongs to the universal stress protein A family.</text>
</comment>
<evidence type="ECO:0000259" key="2">
    <source>
        <dbReference type="Pfam" id="PF00582"/>
    </source>
</evidence>
<keyword evidence="4" id="KW-1185">Reference proteome</keyword>
<dbReference type="InterPro" id="IPR014729">
    <property type="entry name" value="Rossmann-like_a/b/a_fold"/>
</dbReference>
<sequence>MFDHILIAVGEERMDVATIAEYAVAVAEKFDADVTLFRAYPKGEFDRRLAEFEYDAADPTDMAKRNSVVREAAHIVRAAGLDLSIVGAVGDPATTVVEYVDSHSVDHVFIGGRKRSPTGKAIMGSTSQDIILRLSVPCTVMQLG</sequence>
<protein>
    <submittedName>
        <fullName evidence="3">Universal stress protein</fullName>
    </submittedName>
</protein>
<organism evidence="3 4">
    <name type="scientific">Halobium salinum</name>
    <dbReference type="NCBI Taxonomy" id="1364940"/>
    <lineage>
        <taxon>Archaea</taxon>
        <taxon>Methanobacteriati</taxon>
        <taxon>Methanobacteriota</taxon>
        <taxon>Stenosarchaea group</taxon>
        <taxon>Halobacteria</taxon>
        <taxon>Halobacteriales</taxon>
        <taxon>Haloferacaceae</taxon>
        <taxon>Halobium</taxon>
    </lineage>
</organism>
<dbReference type="AlphaFoldDB" id="A0ABD5PJE2"/>
<reference evidence="3 4" key="1">
    <citation type="journal article" date="2019" name="Int. J. Syst. Evol. Microbiol.">
        <title>The Global Catalogue of Microorganisms (GCM) 10K type strain sequencing project: providing services to taxonomists for standard genome sequencing and annotation.</title>
        <authorList>
            <consortium name="The Broad Institute Genomics Platform"/>
            <consortium name="The Broad Institute Genome Sequencing Center for Infectious Disease"/>
            <person name="Wu L."/>
            <person name="Ma J."/>
        </authorList>
    </citation>
    <scope>NUCLEOTIDE SEQUENCE [LARGE SCALE GENOMIC DNA]</scope>
    <source>
        <strain evidence="3 4">CGMCC 1.12553</strain>
    </source>
</reference>
<dbReference type="CDD" id="cd00293">
    <property type="entry name" value="USP-like"/>
    <property type="match status" value="1"/>
</dbReference>
<dbReference type="InterPro" id="IPR006016">
    <property type="entry name" value="UspA"/>
</dbReference>
<gene>
    <name evidence="3" type="ORF">ACFO0N_21200</name>
</gene>
<dbReference type="PANTHER" id="PTHR46268">
    <property type="entry name" value="STRESS RESPONSE PROTEIN NHAX"/>
    <property type="match status" value="1"/>
</dbReference>
<dbReference type="EMBL" id="JBHSDS010000017">
    <property type="protein sequence ID" value="MFC4360471.1"/>
    <property type="molecule type" value="Genomic_DNA"/>
</dbReference>
<name>A0ABD5PJE2_9EURY</name>
<dbReference type="PANTHER" id="PTHR46268:SF6">
    <property type="entry name" value="UNIVERSAL STRESS PROTEIN UP12"/>
    <property type="match status" value="1"/>
</dbReference>
<evidence type="ECO:0000313" key="3">
    <source>
        <dbReference type="EMBL" id="MFC4360471.1"/>
    </source>
</evidence>
<dbReference type="Proteomes" id="UP001595921">
    <property type="component" value="Unassembled WGS sequence"/>
</dbReference>
<dbReference type="Pfam" id="PF00582">
    <property type="entry name" value="Usp"/>
    <property type="match status" value="1"/>
</dbReference>